<dbReference type="InterPro" id="IPR050884">
    <property type="entry name" value="CNP_phosphodiesterase-III"/>
</dbReference>
<proteinExistence type="inferred from homology"/>
<comment type="similarity">
    <text evidence="4">Belongs to the cyclic nucleotide phosphodiesterase class-III family.</text>
</comment>
<dbReference type="InterPro" id="IPR029052">
    <property type="entry name" value="Metallo-depent_PP-like"/>
</dbReference>
<dbReference type="InterPro" id="IPR004843">
    <property type="entry name" value="Calcineurin-like_PHP"/>
</dbReference>
<gene>
    <name evidence="6" type="ORF">M2319_000160</name>
</gene>
<protein>
    <submittedName>
        <fullName evidence="6">3',5'-cyclic AMP phosphodiesterase CpdA</fullName>
    </submittedName>
</protein>
<dbReference type="EMBL" id="JAOQNS010000001">
    <property type="protein sequence ID" value="MCW2305844.1"/>
    <property type="molecule type" value="Genomic_DNA"/>
</dbReference>
<dbReference type="PANTHER" id="PTHR42988:SF2">
    <property type="entry name" value="CYCLIC NUCLEOTIDE PHOSPHODIESTERASE CBUA0032-RELATED"/>
    <property type="match status" value="1"/>
</dbReference>
<reference evidence="7" key="1">
    <citation type="submission" date="2023-07" db="EMBL/GenBank/DDBJ databases">
        <title>Genome sequencing of Purple Non-Sulfur Bacteria from various extreme environments.</title>
        <authorList>
            <person name="Mayer M."/>
        </authorList>
    </citation>
    <scope>NUCLEOTIDE SEQUENCE [LARGE SCALE GENOMIC DNA]</scope>
    <source>
        <strain evidence="7">DSM 17935</strain>
    </source>
</reference>
<dbReference type="Proteomes" id="UP001209755">
    <property type="component" value="Unassembled WGS sequence"/>
</dbReference>
<dbReference type="PANTHER" id="PTHR42988">
    <property type="entry name" value="PHOSPHOHYDROLASE"/>
    <property type="match status" value="1"/>
</dbReference>
<keyword evidence="3" id="KW-0408">Iron</keyword>
<organism evidence="6 7">
    <name type="scientific">Rhodobium gokarnense</name>
    <dbReference type="NCBI Taxonomy" id="364296"/>
    <lineage>
        <taxon>Bacteria</taxon>
        <taxon>Pseudomonadati</taxon>
        <taxon>Pseudomonadota</taxon>
        <taxon>Alphaproteobacteria</taxon>
        <taxon>Hyphomicrobiales</taxon>
        <taxon>Rhodobiaceae</taxon>
        <taxon>Rhodobium</taxon>
    </lineage>
</organism>
<evidence type="ECO:0000256" key="2">
    <source>
        <dbReference type="ARBA" id="ARBA00022801"/>
    </source>
</evidence>
<name>A0ABT3H631_9HYPH</name>
<keyword evidence="7" id="KW-1185">Reference proteome</keyword>
<accession>A0ABT3H631</accession>
<feature type="domain" description="Calcineurin-like phosphoesterase" evidence="5">
    <location>
        <begin position="1"/>
        <end position="192"/>
    </location>
</feature>
<sequence>MKFVVMSDIHIKANADICGRSPQASLARAVTHIGEHHGDADLCILLGDLADEGLPAEYADLADLLSGLPMPIAYTLGNHDDRANFLKQFGEVPRDGNGFIQSVADVGDRRCVLLDTNVPGYHGGRLDGGRLEWLDETLAASDRQCLVFLHHPPIDTALPAFATIALDDIEAVGACLSRHSETVEAVFFGHCHMSVAGMVGRIPAFGLRSLIYQAIPNLADDTFISAPGLPPAYSVIVETGTGLALHVVEFGYDGPTE</sequence>
<comment type="caution">
    <text evidence="6">The sequence shown here is derived from an EMBL/GenBank/DDBJ whole genome shotgun (WGS) entry which is preliminary data.</text>
</comment>
<dbReference type="SUPFAM" id="SSF56300">
    <property type="entry name" value="Metallo-dependent phosphatases"/>
    <property type="match status" value="1"/>
</dbReference>
<evidence type="ECO:0000313" key="6">
    <source>
        <dbReference type="EMBL" id="MCW2305844.1"/>
    </source>
</evidence>
<evidence type="ECO:0000256" key="4">
    <source>
        <dbReference type="ARBA" id="ARBA00025742"/>
    </source>
</evidence>
<dbReference type="Gene3D" id="3.60.21.10">
    <property type="match status" value="1"/>
</dbReference>
<evidence type="ECO:0000256" key="3">
    <source>
        <dbReference type="ARBA" id="ARBA00023004"/>
    </source>
</evidence>
<dbReference type="Pfam" id="PF00149">
    <property type="entry name" value="Metallophos"/>
    <property type="match status" value="1"/>
</dbReference>
<evidence type="ECO:0000256" key="1">
    <source>
        <dbReference type="ARBA" id="ARBA00022723"/>
    </source>
</evidence>
<keyword evidence="1" id="KW-0479">Metal-binding</keyword>
<keyword evidence="2" id="KW-0378">Hydrolase</keyword>
<dbReference type="RefSeq" id="WP_264599526.1">
    <property type="nucleotide sequence ID" value="NZ_JAOQNS010000001.1"/>
</dbReference>
<evidence type="ECO:0000313" key="7">
    <source>
        <dbReference type="Proteomes" id="UP001209755"/>
    </source>
</evidence>
<evidence type="ECO:0000259" key="5">
    <source>
        <dbReference type="Pfam" id="PF00149"/>
    </source>
</evidence>